<protein>
    <recommendedName>
        <fullName evidence="3 7">UDP-glucose 6-dehydrogenase</fullName>
        <ecNumber evidence="3 7">1.1.1.22</ecNumber>
    </recommendedName>
</protein>
<evidence type="ECO:0000313" key="10">
    <source>
        <dbReference type="Proteomes" id="UP001319060"/>
    </source>
</evidence>
<dbReference type="SUPFAM" id="SSF51735">
    <property type="entry name" value="NAD(P)-binding Rossmann-fold domains"/>
    <property type="match status" value="1"/>
</dbReference>
<dbReference type="PIRSF" id="PIRSF500134">
    <property type="entry name" value="UDPglc_DH_bac"/>
    <property type="match status" value="1"/>
</dbReference>
<dbReference type="EC" id="1.1.1.22" evidence="3 7"/>
<comment type="caution">
    <text evidence="9">The sequence shown here is derived from an EMBL/GenBank/DDBJ whole genome shotgun (WGS) entry which is preliminary data.</text>
</comment>
<keyword evidence="5 7" id="KW-0520">NAD</keyword>
<dbReference type="SMART" id="SM00984">
    <property type="entry name" value="UDPG_MGDP_dh_C"/>
    <property type="match status" value="1"/>
</dbReference>
<dbReference type="InterPro" id="IPR028357">
    <property type="entry name" value="UDPglc_DH_bac"/>
</dbReference>
<evidence type="ECO:0000256" key="1">
    <source>
        <dbReference type="ARBA" id="ARBA00004701"/>
    </source>
</evidence>
<dbReference type="Proteomes" id="UP001319060">
    <property type="component" value="Unassembled WGS sequence"/>
</dbReference>
<dbReference type="InterPro" id="IPR036220">
    <property type="entry name" value="UDP-Glc/GDP-Man_DH_C_sf"/>
</dbReference>
<feature type="domain" description="UDP-glucose/GDP-mannose dehydrogenase C-terminal" evidence="8">
    <location>
        <begin position="313"/>
        <end position="414"/>
    </location>
</feature>
<keyword evidence="10" id="KW-1185">Reference proteome</keyword>
<reference evidence="9 10" key="1">
    <citation type="submission" date="2021-01" db="EMBL/GenBank/DDBJ databases">
        <title>Genome Sequencing of Type Strains.</title>
        <authorList>
            <person name="Lemaire J.F."/>
            <person name="Inderbitzin P."/>
            <person name="Collins S.B."/>
            <person name="Wespe N."/>
            <person name="Knight-Connoni V."/>
        </authorList>
    </citation>
    <scope>NUCLEOTIDE SEQUENCE [LARGE SCALE GENOMIC DNA]</scope>
    <source>
        <strain evidence="9 10">DSM 14730</strain>
    </source>
</reference>
<keyword evidence="4 7" id="KW-0560">Oxidoreductase</keyword>
<evidence type="ECO:0000256" key="7">
    <source>
        <dbReference type="PIRNR" id="PIRNR000124"/>
    </source>
</evidence>
<evidence type="ECO:0000313" key="9">
    <source>
        <dbReference type="EMBL" id="MBN3546750.1"/>
    </source>
</evidence>
<dbReference type="Pfam" id="PF00984">
    <property type="entry name" value="UDPG_MGDP_dh"/>
    <property type="match status" value="1"/>
</dbReference>
<comment type="similarity">
    <text evidence="2 7">Belongs to the UDP-glucose/GDP-mannose dehydrogenase family.</text>
</comment>
<dbReference type="NCBIfam" id="TIGR03026">
    <property type="entry name" value="NDP-sugDHase"/>
    <property type="match status" value="1"/>
</dbReference>
<dbReference type="Gene3D" id="1.20.5.100">
    <property type="entry name" value="Cytochrome c1, transmembrane anchor, C-terminal"/>
    <property type="match status" value="1"/>
</dbReference>
<dbReference type="RefSeq" id="WP_188401053.1">
    <property type="nucleotide sequence ID" value="NZ_BMCE01000001.1"/>
</dbReference>
<evidence type="ECO:0000256" key="2">
    <source>
        <dbReference type="ARBA" id="ARBA00006601"/>
    </source>
</evidence>
<dbReference type="InterPro" id="IPR017476">
    <property type="entry name" value="UDP-Glc/GDP-Man"/>
</dbReference>
<sequence>MNICVIGTGYVGLVSGTCFSEVGNNVTCIDLDEGKIERLKQGIIPIYEPGLKELVLKNIEEGRLHFSTKLEEGMKDAEVVIIAVGTPQAPSGEANLEYVENVAVSIGENLNGYKVIVTKSTVPVGTGQRVKSIISEYSHGKHEFDVASNPEFLREGTAVYDTMNMDRAVIGVESKRAEEVLTKLHEPFNTEIVVTNVETSEMIKYASNAFLATKISFINEIANLSEHFGADVTKVAEGMGLDKRIGKHFLQAGIGYGGSCFPKDTSALIHIGREVGEDLTILKAVEDVNRQQRMKIADKVNEVYPDLKGKKLAVLGLAFKPNTDDMRYAPSIDLIPYFTNKGAEVVAFDPIAYENAAKEIEGLQYSTDLYETIKDSDAVVILTEWDEVKKMELSKVKELMKEPIIIDGRNIFNLEEMKASGFYYASIGRPTISPVKA</sequence>
<dbReference type="InterPro" id="IPR014027">
    <property type="entry name" value="UDP-Glc/GDP-Man_DH_C"/>
</dbReference>
<proteinExistence type="inferred from homology"/>
<dbReference type="InterPro" id="IPR014026">
    <property type="entry name" value="UDP-Glc/GDP-Man_DH_dimer"/>
</dbReference>
<dbReference type="InterPro" id="IPR001732">
    <property type="entry name" value="UDP-Glc/GDP-Man_DH_N"/>
</dbReference>
<evidence type="ECO:0000256" key="4">
    <source>
        <dbReference type="ARBA" id="ARBA00023002"/>
    </source>
</evidence>
<comment type="pathway">
    <text evidence="1">Nucleotide-sugar biosynthesis; UDP-alpha-D-glucuronate biosynthesis; UDP-alpha-D-glucuronate from UDP-alpha-D-glucose: step 1/1.</text>
</comment>
<accession>A0ABS2ZFL4</accession>
<dbReference type="InterPro" id="IPR008927">
    <property type="entry name" value="6-PGluconate_DH-like_C_sf"/>
</dbReference>
<dbReference type="PIRSF" id="PIRSF000124">
    <property type="entry name" value="UDPglc_GDPman_dh"/>
    <property type="match status" value="1"/>
</dbReference>
<dbReference type="PANTHER" id="PTHR43750">
    <property type="entry name" value="UDP-GLUCOSE 6-DEHYDROGENASE TUAD"/>
    <property type="match status" value="1"/>
</dbReference>
<evidence type="ECO:0000256" key="5">
    <source>
        <dbReference type="ARBA" id="ARBA00023027"/>
    </source>
</evidence>
<organism evidence="9 10">
    <name type="scientific">Fictibacillus barbaricus</name>
    <dbReference type="NCBI Taxonomy" id="182136"/>
    <lineage>
        <taxon>Bacteria</taxon>
        <taxon>Bacillati</taxon>
        <taxon>Bacillota</taxon>
        <taxon>Bacilli</taxon>
        <taxon>Bacillales</taxon>
        <taxon>Fictibacillaceae</taxon>
        <taxon>Fictibacillus</taxon>
    </lineage>
</organism>
<evidence type="ECO:0000256" key="6">
    <source>
        <dbReference type="ARBA" id="ARBA00047473"/>
    </source>
</evidence>
<dbReference type="SUPFAM" id="SSF48179">
    <property type="entry name" value="6-phosphogluconate dehydrogenase C-terminal domain-like"/>
    <property type="match status" value="1"/>
</dbReference>
<dbReference type="Pfam" id="PF03720">
    <property type="entry name" value="UDPG_MGDP_dh_C"/>
    <property type="match status" value="1"/>
</dbReference>
<evidence type="ECO:0000256" key="3">
    <source>
        <dbReference type="ARBA" id="ARBA00012954"/>
    </source>
</evidence>
<dbReference type="Pfam" id="PF03721">
    <property type="entry name" value="UDPG_MGDP_dh_N"/>
    <property type="match status" value="1"/>
</dbReference>
<evidence type="ECO:0000259" key="8">
    <source>
        <dbReference type="SMART" id="SM00984"/>
    </source>
</evidence>
<dbReference type="Gene3D" id="3.40.50.720">
    <property type="entry name" value="NAD(P)-binding Rossmann-like Domain"/>
    <property type="match status" value="2"/>
</dbReference>
<gene>
    <name evidence="9" type="ORF">JYA64_15690</name>
</gene>
<dbReference type="EMBL" id="JAFHKS010000044">
    <property type="protein sequence ID" value="MBN3546750.1"/>
    <property type="molecule type" value="Genomic_DNA"/>
</dbReference>
<dbReference type="PANTHER" id="PTHR43750:SF3">
    <property type="entry name" value="UDP-GLUCOSE 6-DEHYDROGENASE TUAD"/>
    <property type="match status" value="1"/>
</dbReference>
<name>A0ABS2ZFL4_9BACL</name>
<dbReference type="SUPFAM" id="SSF52413">
    <property type="entry name" value="UDP-glucose/GDP-mannose dehydrogenase C-terminal domain"/>
    <property type="match status" value="1"/>
</dbReference>
<dbReference type="InterPro" id="IPR036291">
    <property type="entry name" value="NAD(P)-bd_dom_sf"/>
</dbReference>
<comment type="catalytic activity">
    <reaction evidence="6 7">
        <text>UDP-alpha-D-glucose + 2 NAD(+) + H2O = UDP-alpha-D-glucuronate + 2 NADH + 3 H(+)</text>
        <dbReference type="Rhea" id="RHEA:23596"/>
        <dbReference type="ChEBI" id="CHEBI:15377"/>
        <dbReference type="ChEBI" id="CHEBI:15378"/>
        <dbReference type="ChEBI" id="CHEBI:57540"/>
        <dbReference type="ChEBI" id="CHEBI:57945"/>
        <dbReference type="ChEBI" id="CHEBI:58052"/>
        <dbReference type="ChEBI" id="CHEBI:58885"/>
        <dbReference type="EC" id="1.1.1.22"/>
    </reaction>
</comment>